<reference evidence="2" key="1">
    <citation type="journal article" date="2023" name="Front. Mar. Sci.">
        <title>A new Merluccius polli reference genome to investigate the effects of global change in West African waters.</title>
        <authorList>
            <person name="Mateo J.L."/>
            <person name="Blanco-Fernandez C."/>
            <person name="Garcia-Vazquez E."/>
            <person name="Machado-Schiaffino G."/>
        </authorList>
    </citation>
    <scope>NUCLEOTIDE SEQUENCE</scope>
    <source>
        <strain evidence="2">C29</strain>
        <tissue evidence="2">Fin</tissue>
    </source>
</reference>
<name>A0AA47NTN4_MERPO</name>
<organism evidence="2 3">
    <name type="scientific">Merluccius polli</name>
    <name type="common">Benguela hake</name>
    <name type="synonym">Merluccius cadenati</name>
    <dbReference type="NCBI Taxonomy" id="89951"/>
    <lineage>
        <taxon>Eukaryota</taxon>
        <taxon>Metazoa</taxon>
        <taxon>Chordata</taxon>
        <taxon>Craniata</taxon>
        <taxon>Vertebrata</taxon>
        <taxon>Euteleostomi</taxon>
        <taxon>Actinopterygii</taxon>
        <taxon>Neopterygii</taxon>
        <taxon>Teleostei</taxon>
        <taxon>Neoteleostei</taxon>
        <taxon>Acanthomorphata</taxon>
        <taxon>Zeiogadaria</taxon>
        <taxon>Gadariae</taxon>
        <taxon>Gadiformes</taxon>
        <taxon>Gadoidei</taxon>
        <taxon>Merlucciidae</taxon>
        <taxon>Merluccius</taxon>
    </lineage>
</organism>
<protein>
    <submittedName>
        <fullName evidence="2">Zinc finger MYM-type protein 1</fullName>
    </submittedName>
</protein>
<dbReference type="Pfam" id="PF05699">
    <property type="entry name" value="Dimer_Tnp_hAT"/>
    <property type="match status" value="1"/>
</dbReference>
<evidence type="ECO:0000259" key="1">
    <source>
        <dbReference type="Pfam" id="PF05699"/>
    </source>
</evidence>
<evidence type="ECO:0000313" key="3">
    <source>
        <dbReference type="Proteomes" id="UP001174136"/>
    </source>
</evidence>
<dbReference type="EMBL" id="JAOPHQ010005129">
    <property type="protein sequence ID" value="KAK0136743.1"/>
    <property type="molecule type" value="Genomic_DNA"/>
</dbReference>
<sequence>MEVFSETLKLLRILITTPMTTAESERCFSTLKRIKTFLRNTMAQDRLNALAMLSIEKRLTQEIPDFNRLVIEKFAHMKDRRAKFLYK</sequence>
<dbReference type="SUPFAM" id="SSF53098">
    <property type="entry name" value="Ribonuclease H-like"/>
    <property type="match status" value="1"/>
</dbReference>
<dbReference type="Proteomes" id="UP001174136">
    <property type="component" value="Unassembled WGS sequence"/>
</dbReference>
<keyword evidence="3" id="KW-1185">Reference proteome</keyword>
<accession>A0AA47NTN4</accession>
<dbReference type="GO" id="GO:0046983">
    <property type="term" value="F:protein dimerization activity"/>
    <property type="evidence" value="ECO:0007669"/>
    <property type="project" value="InterPro"/>
</dbReference>
<feature type="domain" description="HAT C-terminal dimerisation" evidence="1">
    <location>
        <begin position="7"/>
        <end position="58"/>
    </location>
</feature>
<dbReference type="AlphaFoldDB" id="A0AA47NTN4"/>
<dbReference type="InterPro" id="IPR012337">
    <property type="entry name" value="RNaseH-like_sf"/>
</dbReference>
<gene>
    <name evidence="2" type="primary">ZMYM1_104</name>
    <name evidence="2" type="ORF">N1851_027096</name>
</gene>
<dbReference type="PANTHER" id="PTHR45749:SF37">
    <property type="entry name" value="OS05G0311600 PROTEIN"/>
    <property type="match status" value="1"/>
</dbReference>
<comment type="caution">
    <text evidence="2">The sequence shown here is derived from an EMBL/GenBank/DDBJ whole genome shotgun (WGS) entry which is preliminary data.</text>
</comment>
<proteinExistence type="predicted"/>
<dbReference type="PANTHER" id="PTHR45749">
    <property type="match status" value="1"/>
</dbReference>
<evidence type="ECO:0000313" key="2">
    <source>
        <dbReference type="EMBL" id="KAK0136743.1"/>
    </source>
</evidence>
<dbReference type="InterPro" id="IPR008906">
    <property type="entry name" value="HATC_C_dom"/>
</dbReference>